<sequence length="422" mass="47336">MAKRRGFFAEMQHQARLQEQRQRQQQRASAQAHARAAREAERSRREWERARAADVRHAAAMSALDAKEQARLHHESRLAEVELLNAELAEKLEEIDGILAATLEIDDYVDLASLRQKIEHPPFDRSDLTEMTPLPGQLPYPPEPVYIEPPAPVGFGAMLGGKKRHAAEISNAHTAYWQSRQGWEQAVAQRNDAQQRIDLAYKDAESRRMQNLAAAREQYEAECVRRRTEVLAANVRLEKLMVGLQGREPVALEEYVSIVLGNSVYPECFEVEYDFRFNGGDRELTLAVIVPHPEQLPSEKAFKYTKSSDTISSTQLPVKARKERYTAAVSQVAIRTAHEIFEADRDAVVSTLSMTVGVSTVDPATGLDTFIPLVQLATDRETFSRLDLSRVDARATLDHLRAGVSKNPYDLVAVGNAFGVRG</sequence>
<dbReference type="EMBL" id="JAWLKB010000011">
    <property type="protein sequence ID" value="MDV6269615.1"/>
    <property type="molecule type" value="Genomic_DNA"/>
</dbReference>
<dbReference type="RefSeq" id="WP_317544183.1">
    <property type="nucleotide sequence ID" value="NZ_JAWLKB010000011.1"/>
</dbReference>
<feature type="compositionally biased region" description="Basic and acidic residues" evidence="1">
    <location>
        <begin position="36"/>
        <end position="46"/>
    </location>
</feature>
<name>A0ABU4BZE2_RHOGO</name>
<feature type="region of interest" description="Disordered" evidence="1">
    <location>
        <begin position="1"/>
        <end position="46"/>
    </location>
</feature>
<proteinExistence type="predicted"/>
<comment type="caution">
    <text evidence="2">The sequence shown here is derived from an EMBL/GenBank/DDBJ whole genome shotgun (WGS) entry which is preliminary data.</text>
</comment>
<evidence type="ECO:0008006" key="4">
    <source>
        <dbReference type="Google" id="ProtNLM"/>
    </source>
</evidence>
<accession>A0ABU4BZE2</accession>
<feature type="compositionally biased region" description="Low complexity" evidence="1">
    <location>
        <begin position="23"/>
        <end position="34"/>
    </location>
</feature>
<evidence type="ECO:0000256" key="1">
    <source>
        <dbReference type="SAM" id="MobiDB-lite"/>
    </source>
</evidence>
<evidence type="ECO:0000313" key="3">
    <source>
        <dbReference type="Proteomes" id="UP001185927"/>
    </source>
</evidence>
<dbReference type="Proteomes" id="UP001185927">
    <property type="component" value="Unassembled WGS sequence"/>
</dbReference>
<protein>
    <recommendedName>
        <fullName evidence="4">Restriction system protein</fullName>
    </recommendedName>
</protein>
<keyword evidence="3" id="KW-1185">Reference proteome</keyword>
<gene>
    <name evidence="2" type="ORF">R3Q16_23640</name>
</gene>
<reference evidence="2 3" key="1">
    <citation type="submission" date="2023-10" db="EMBL/GenBank/DDBJ databases">
        <title>Development of a sustainable strategy for remediation of hydrocarbon-contaminated territories based on the waste exchange concept.</title>
        <authorList>
            <person name="Krivoruchko A."/>
        </authorList>
    </citation>
    <scope>NUCLEOTIDE SEQUENCE [LARGE SCALE GENOMIC DNA]</scope>
    <source>
        <strain evidence="2 3">IEGM 1203</strain>
    </source>
</reference>
<evidence type="ECO:0000313" key="2">
    <source>
        <dbReference type="EMBL" id="MDV6269615.1"/>
    </source>
</evidence>
<organism evidence="2 3">
    <name type="scientific">Rhodococcus globerulus</name>
    <dbReference type="NCBI Taxonomy" id="33008"/>
    <lineage>
        <taxon>Bacteria</taxon>
        <taxon>Bacillati</taxon>
        <taxon>Actinomycetota</taxon>
        <taxon>Actinomycetes</taxon>
        <taxon>Mycobacteriales</taxon>
        <taxon>Nocardiaceae</taxon>
        <taxon>Rhodococcus</taxon>
    </lineage>
</organism>